<dbReference type="InterPro" id="IPR009075">
    <property type="entry name" value="AcylCo_DH/oxidase_C"/>
</dbReference>
<dbReference type="SUPFAM" id="SSF47203">
    <property type="entry name" value="Acyl-CoA dehydrogenase C-terminal domain-like"/>
    <property type="match status" value="1"/>
</dbReference>
<dbReference type="PROSITE" id="PS00073">
    <property type="entry name" value="ACYL_COA_DH_2"/>
    <property type="match status" value="1"/>
</dbReference>
<dbReference type="InterPro" id="IPR013786">
    <property type="entry name" value="AcylCoA_DH/ox_N"/>
</dbReference>
<feature type="domain" description="Acyl-CoA dehydrogenase/oxidase N-terminal" evidence="9">
    <location>
        <begin position="11"/>
        <end position="120"/>
    </location>
</feature>
<evidence type="ECO:0000256" key="3">
    <source>
        <dbReference type="ARBA" id="ARBA00022630"/>
    </source>
</evidence>
<dbReference type="Pfam" id="PF02770">
    <property type="entry name" value="Acyl-CoA_dh_M"/>
    <property type="match status" value="1"/>
</dbReference>
<protein>
    <submittedName>
        <fullName evidence="10">Acyl-CoA dehydrogenase family protein</fullName>
    </submittedName>
</protein>
<dbReference type="GO" id="GO:0003995">
    <property type="term" value="F:acyl-CoA dehydrogenase activity"/>
    <property type="evidence" value="ECO:0007669"/>
    <property type="project" value="InterPro"/>
</dbReference>
<evidence type="ECO:0000259" key="9">
    <source>
        <dbReference type="Pfam" id="PF02771"/>
    </source>
</evidence>
<dbReference type="EMBL" id="JAKFGM010000001">
    <property type="protein sequence ID" value="MCF2514378.1"/>
    <property type="molecule type" value="Genomic_DNA"/>
</dbReference>
<proteinExistence type="inferred from homology"/>
<name>A0A9X1QII1_9SPHN</name>
<dbReference type="PANTHER" id="PTHR43884:SF12">
    <property type="entry name" value="ISOVALERYL-COA DEHYDROGENASE, MITOCHONDRIAL-RELATED"/>
    <property type="match status" value="1"/>
</dbReference>
<keyword evidence="11" id="KW-1185">Reference proteome</keyword>
<accession>A0A9X1QII1</accession>
<dbReference type="Gene3D" id="1.10.540.10">
    <property type="entry name" value="Acyl-CoA dehydrogenase/oxidase, N-terminal domain"/>
    <property type="match status" value="1"/>
</dbReference>
<dbReference type="PIRSF" id="PIRSF016578">
    <property type="entry name" value="HsaA"/>
    <property type="match status" value="1"/>
</dbReference>
<dbReference type="Gene3D" id="1.20.140.10">
    <property type="entry name" value="Butyryl-CoA Dehydrogenase, subunit A, domain 3"/>
    <property type="match status" value="1"/>
</dbReference>
<dbReference type="InterPro" id="IPR046373">
    <property type="entry name" value="Acyl-CoA_Oxase/DH_mid-dom_sf"/>
</dbReference>
<dbReference type="PANTHER" id="PTHR43884">
    <property type="entry name" value="ACYL-COA DEHYDROGENASE"/>
    <property type="match status" value="1"/>
</dbReference>
<evidence type="ECO:0000313" key="10">
    <source>
        <dbReference type="EMBL" id="MCF2514378.1"/>
    </source>
</evidence>
<dbReference type="FunFam" id="1.20.140.10:FF:000001">
    <property type="entry name" value="Acyl-CoA dehydrogenase"/>
    <property type="match status" value="1"/>
</dbReference>
<dbReference type="InterPro" id="IPR006089">
    <property type="entry name" value="Acyl-CoA_DH_CS"/>
</dbReference>
<sequence>MIEASERSLYSDDHHAFRDTVRKVLADVIEPRLDDHEREGIVEREAWESVGAAGLLCPQVPEAYGGPGLDFSFNAIVAEELAYMGSAAGFTLQSDIVADYLVHYGSEEQKRRYLPGMVDGSTISAIAMTEPGAGSDLQGMKTLARTDGNGWKLSGSKTYITNGQAADVVIVAARTTEEGGAKGISLFLVEAGDEGFSRGCNLDKIGLHGNDTSELFFDEVKLPADRLLGAENSGFIMLMKQLPQERLSIAVQCQAAAQRAFDEAVKFTSDRKAFGKRIIDFQNTRFTLADLKARLQVGWAHLDWAIQRHVAGKLTPAEASAAKLWHSEMQWDACDTALQLHGGAGYMNEYPIARLWRDARVARIYGGTSEIMKELIGRTVGDSPLR</sequence>
<dbReference type="InterPro" id="IPR006091">
    <property type="entry name" value="Acyl-CoA_Oxase/DH_mid-dom"/>
</dbReference>
<keyword evidence="3 6" id="KW-0285">Flavoprotein</keyword>
<evidence type="ECO:0000259" key="8">
    <source>
        <dbReference type="Pfam" id="PF02770"/>
    </source>
</evidence>
<evidence type="ECO:0000256" key="1">
    <source>
        <dbReference type="ARBA" id="ARBA00001974"/>
    </source>
</evidence>
<reference evidence="10" key="1">
    <citation type="submission" date="2022-01" db="EMBL/GenBank/DDBJ databases">
        <authorList>
            <person name="Jo J.-H."/>
            <person name="Im W.-T."/>
        </authorList>
    </citation>
    <scope>NUCLEOTIDE SEQUENCE</scope>
    <source>
        <strain evidence="10">G124</strain>
    </source>
</reference>
<dbReference type="InterPro" id="IPR036250">
    <property type="entry name" value="AcylCo_DH-like_C"/>
</dbReference>
<keyword evidence="5 6" id="KW-0560">Oxidoreductase</keyword>
<dbReference type="FunFam" id="2.40.110.10:FF:000002">
    <property type="entry name" value="Acyl-CoA dehydrogenase fadE12"/>
    <property type="match status" value="1"/>
</dbReference>
<organism evidence="10 11">
    <name type="scientific">Sphingomonas cremea</name>
    <dbReference type="NCBI Taxonomy" id="2904799"/>
    <lineage>
        <taxon>Bacteria</taxon>
        <taxon>Pseudomonadati</taxon>
        <taxon>Pseudomonadota</taxon>
        <taxon>Alphaproteobacteria</taxon>
        <taxon>Sphingomonadales</taxon>
        <taxon>Sphingomonadaceae</taxon>
        <taxon>Sphingomonas</taxon>
    </lineage>
</organism>
<feature type="domain" description="Acyl-CoA dehydrogenase/oxidase C-terminal" evidence="7">
    <location>
        <begin position="232"/>
        <end position="380"/>
    </location>
</feature>
<evidence type="ECO:0000256" key="4">
    <source>
        <dbReference type="ARBA" id="ARBA00022827"/>
    </source>
</evidence>
<evidence type="ECO:0000256" key="2">
    <source>
        <dbReference type="ARBA" id="ARBA00009347"/>
    </source>
</evidence>
<dbReference type="PROSITE" id="PS00072">
    <property type="entry name" value="ACYL_COA_DH_1"/>
    <property type="match status" value="1"/>
</dbReference>
<gene>
    <name evidence="10" type="ORF">LVY65_04760</name>
</gene>
<evidence type="ECO:0000259" key="7">
    <source>
        <dbReference type="Pfam" id="PF00441"/>
    </source>
</evidence>
<dbReference type="Gene3D" id="2.40.110.10">
    <property type="entry name" value="Butyryl-CoA Dehydrogenase, subunit A, domain 2"/>
    <property type="match status" value="1"/>
</dbReference>
<dbReference type="Proteomes" id="UP001139410">
    <property type="component" value="Unassembled WGS sequence"/>
</dbReference>
<evidence type="ECO:0000313" key="11">
    <source>
        <dbReference type="Proteomes" id="UP001139410"/>
    </source>
</evidence>
<dbReference type="Pfam" id="PF00441">
    <property type="entry name" value="Acyl-CoA_dh_1"/>
    <property type="match status" value="1"/>
</dbReference>
<keyword evidence="4 6" id="KW-0274">FAD</keyword>
<comment type="similarity">
    <text evidence="2 6">Belongs to the acyl-CoA dehydrogenase family.</text>
</comment>
<evidence type="ECO:0000256" key="6">
    <source>
        <dbReference type="RuleBase" id="RU362125"/>
    </source>
</evidence>
<dbReference type="RefSeq" id="WP_235066844.1">
    <property type="nucleotide sequence ID" value="NZ_JAKFGM010000001.1"/>
</dbReference>
<feature type="domain" description="Acyl-CoA oxidase/dehydrogenase middle" evidence="8">
    <location>
        <begin position="125"/>
        <end position="220"/>
    </location>
</feature>
<evidence type="ECO:0000256" key="5">
    <source>
        <dbReference type="ARBA" id="ARBA00023002"/>
    </source>
</evidence>
<comment type="cofactor">
    <cofactor evidence="1 6">
        <name>FAD</name>
        <dbReference type="ChEBI" id="CHEBI:57692"/>
    </cofactor>
</comment>
<dbReference type="InterPro" id="IPR009100">
    <property type="entry name" value="AcylCoA_DH/oxidase_NM_dom_sf"/>
</dbReference>
<comment type="caution">
    <text evidence="10">The sequence shown here is derived from an EMBL/GenBank/DDBJ whole genome shotgun (WGS) entry which is preliminary data.</text>
</comment>
<dbReference type="GO" id="GO:0050660">
    <property type="term" value="F:flavin adenine dinucleotide binding"/>
    <property type="evidence" value="ECO:0007669"/>
    <property type="project" value="InterPro"/>
</dbReference>
<dbReference type="InterPro" id="IPR037069">
    <property type="entry name" value="AcylCoA_DH/ox_N_sf"/>
</dbReference>
<dbReference type="AlphaFoldDB" id="A0A9X1QII1"/>
<dbReference type="SUPFAM" id="SSF56645">
    <property type="entry name" value="Acyl-CoA dehydrogenase NM domain-like"/>
    <property type="match status" value="1"/>
</dbReference>
<dbReference type="Pfam" id="PF02771">
    <property type="entry name" value="Acyl-CoA_dh_N"/>
    <property type="match status" value="1"/>
</dbReference>